<name>A0A382NHC5_9ZZZZ</name>
<evidence type="ECO:0000259" key="2">
    <source>
        <dbReference type="Pfam" id="PF17396"/>
    </source>
</evidence>
<dbReference type="SUPFAM" id="SSF52540">
    <property type="entry name" value="P-loop containing nucleoside triphosphate hydrolases"/>
    <property type="match status" value="1"/>
</dbReference>
<dbReference type="Gene3D" id="3.40.50.300">
    <property type="entry name" value="P-loop containing nucleotide triphosphate hydrolases"/>
    <property type="match status" value="1"/>
</dbReference>
<dbReference type="InterPro" id="IPR035402">
    <property type="entry name" value="DgcN-like_N"/>
</dbReference>
<accession>A0A382NHC5</accession>
<dbReference type="PANTHER" id="PTHR40690:SF1">
    <property type="entry name" value="DUF1611 DOMAIN-CONTAINING PROTEIN"/>
    <property type="match status" value="1"/>
</dbReference>
<sequence length="225" mass="24543">MPAFAILCPGSFDYILNKTGNMFIRYRLKDVCCVIDPNKAGKTADDVLGFGGNIPVVSTFIEAKDYAPNALVIGSAPQGGFINGVYREEITAAIEHGCDIYSGMHQFLNDDPELSTLAEMKNINLIDFRRPPDPPHFPKASWKKRKVKVLLIVGTDCDTGKMTTAWEITERLKKRGKNVQFIGTGQTGVMLGGYGVAVDAVVADYMTGEIEYAIDSVGDNVDLIV</sequence>
<feature type="domain" description="D-glutamate N-acetyltransferase-like N-terminal" evidence="2">
    <location>
        <begin position="38"/>
        <end position="131"/>
    </location>
</feature>
<dbReference type="Pfam" id="PF17396">
    <property type="entry name" value="DUF1611_N"/>
    <property type="match status" value="1"/>
</dbReference>
<proteinExistence type="predicted"/>
<dbReference type="InterPro" id="IPR035086">
    <property type="entry name" value="DgcN-like_C"/>
</dbReference>
<evidence type="ECO:0000313" key="3">
    <source>
        <dbReference type="EMBL" id="SVC60456.1"/>
    </source>
</evidence>
<dbReference type="Gene3D" id="3.40.50.720">
    <property type="entry name" value="NAD(P)-binding Rossmann-like Domain"/>
    <property type="match status" value="1"/>
</dbReference>
<protein>
    <recommendedName>
        <fullName evidence="4">DUF1611 domain-containing protein</fullName>
    </recommendedName>
</protein>
<evidence type="ECO:0000259" key="1">
    <source>
        <dbReference type="Pfam" id="PF07755"/>
    </source>
</evidence>
<dbReference type="EMBL" id="UINC01100416">
    <property type="protein sequence ID" value="SVC60456.1"/>
    <property type="molecule type" value="Genomic_DNA"/>
</dbReference>
<organism evidence="3">
    <name type="scientific">marine metagenome</name>
    <dbReference type="NCBI Taxonomy" id="408172"/>
    <lineage>
        <taxon>unclassified sequences</taxon>
        <taxon>metagenomes</taxon>
        <taxon>ecological metagenomes</taxon>
    </lineage>
</organism>
<dbReference type="InterPro" id="IPR011669">
    <property type="entry name" value="DgcN-like"/>
</dbReference>
<gene>
    <name evidence="3" type="ORF">METZ01_LOCUS313310</name>
</gene>
<feature type="domain" description="D-glutamate N-acetyltransferase-like C-terminal" evidence="1">
    <location>
        <begin position="141"/>
        <end position="225"/>
    </location>
</feature>
<reference evidence="3" key="1">
    <citation type="submission" date="2018-05" db="EMBL/GenBank/DDBJ databases">
        <authorList>
            <person name="Lanie J.A."/>
            <person name="Ng W.-L."/>
            <person name="Kazmierczak K.M."/>
            <person name="Andrzejewski T.M."/>
            <person name="Davidsen T.M."/>
            <person name="Wayne K.J."/>
            <person name="Tettelin H."/>
            <person name="Glass J.I."/>
            <person name="Rusch D."/>
            <person name="Podicherti R."/>
            <person name="Tsui H.-C.T."/>
            <person name="Winkler M.E."/>
        </authorList>
    </citation>
    <scope>NUCLEOTIDE SEQUENCE</scope>
</reference>
<dbReference type="PANTHER" id="PTHR40690">
    <property type="entry name" value="GLL3100 PROTEIN"/>
    <property type="match status" value="1"/>
</dbReference>
<feature type="non-terminal residue" evidence="3">
    <location>
        <position position="225"/>
    </location>
</feature>
<evidence type="ECO:0008006" key="4">
    <source>
        <dbReference type="Google" id="ProtNLM"/>
    </source>
</evidence>
<dbReference type="InterPro" id="IPR027417">
    <property type="entry name" value="P-loop_NTPase"/>
</dbReference>
<dbReference type="AlphaFoldDB" id="A0A382NHC5"/>
<dbReference type="Pfam" id="PF07755">
    <property type="entry name" value="DUF1611"/>
    <property type="match status" value="1"/>
</dbReference>